<dbReference type="Gene3D" id="1.20.1280.50">
    <property type="match status" value="1"/>
</dbReference>
<reference evidence="3" key="2">
    <citation type="submission" date="2025-08" db="UniProtKB">
        <authorList>
            <consortium name="RefSeq"/>
        </authorList>
    </citation>
    <scope>IDENTIFICATION</scope>
    <source>
        <tissue evidence="3">Leaf</tissue>
    </source>
</reference>
<feature type="domain" description="F-box" evidence="1">
    <location>
        <begin position="21"/>
        <end position="74"/>
    </location>
</feature>
<proteinExistence type="predicted"/>
<dbReference type="PROSITE" id="PS50181">
    <property type="entry name" value="FBOX"/>
    <property type="match status" value="1"/>
</dbReference>
<protein>
    <submittedName>
        <fullName evidence="3">F-box protein At5g49610-like</fullName>
    </submittedName>
</protein>
<dbReference type="NCBIfam" id="TIGR01640">
    <property type="entry name" value="F_box_assoc_1"/>
    <property type="match status" value="1"/>
</dbReference>
<dbReference type="KEGG" id="rarg:115737307"/>
<dbReference type="Proteomes" id="UP000827889">
    <property type="component" value="Chromosome 2"/>
</dbReference>
<accession>A0A8B8NTL6</accession>
<dbReference type="InterPro" id="IPR050796">
    <property type="entry name" value="SCF_F-box_component"/>
</dbReference>
<dbReference type="InterPro" id="IPR017451">
    <property type="entry name" value="F-box-assoc_interact_dom"/>
</dbReference>
<gene>
    <name evidence="3" type="primary">LOC115737307</name>
</gene>
<dbReference type="InterPro" id="IPR015915">
    <property type="entry name" value="Kelch-typ_b-propeller"/>
</dbReference>
<dbReference type="AlphaFoldDB" id="A0A8B8NTL6"/>
<organism evidence="2 3">
    <name type="scientific">Rhodamnia argentea</name>
    <dbReference type="NCBI Taxonomy" id="178133"/>
    <lineage>
        <taxon>Eukaryota</taxon>
        <taxon>Viridiplantae</taxon>
        <taxon>Streptophyta</taxon>
        <taxon>Embryophyta</taxon>
        <taxon>Tracheophyta</taxon>
        <taxon>Spermatophyta</taxon>
        <taxon>Magnoliopsida</taxon>
        <taxon>eudicotyledons</taxon>
        <taxon>Gunneridae</taxon>
        <taxon>Pentapetalae</taxon>
        <taxon>rosids</taxon>
        <taxon>malvids</taxon>
        <taxon>Myrtales</taxon>
        <taxon>Myrtaceae</taxon>
        <taxon>Myrtoideae</taxon>
        <taxon>Myrteae</taxon>
        <taxon>Australasian group</taxon>
        <taxon>Rhodamnia</taxon>
    </lineage>
</organism>
<evidence type="ECO:0000313" key="3">
    <source>
        <dbReference type="RefSeq" id="XP_030525218.1"/>
    </source>
</evidence>
<evidence type="ECO:0000259" key="1">
    <source>
        <dbReference type="PROSITE" id="PS50181"/>
    </source>
</evidence>
<dbReference type="Pfam" id="PF08268">
    <property type="entry name" value="FBA_3"/>
    <property type="match status" value="1"/>
</dbReference>
<dbReference type="RefSeq" id="XP_030525218.1">
    <property type="nucleotide sequence ID" value="XM_030669358.2"/>
</dbReference>
<dbReference type="InterPro" id="IPR001810">
    <property type="entry name" value="F-box_dom"/>
</dbReference>
<name>A0A8B8NTL6_9MYRT</name>
<dbReference type="PANTHER" id="PTHR31672">
    <property type="entry name" value="BNACNNG10540D PROTEIN"/>
    <property type="match status" value="1"/>
</dbReference>
<dbReference type="GeneID" id="115737307"/>
<dbReference type="Gene3D" id="2.120.10.80">
    <property type="entry name" value="Kelch-type beta propeller"/>
    <property type="match status" value="1"/>
</dbReference>
<keyword evidence="2" id="KW-1185">Reference proteome</keyword>
<sequence>MYGGSRAAQLVTVPSPSSVKKKMWNSLPLDVLAKIFSFLSPESLARANSACRHWHRCGRGYLLSMGSAVTWKHPPWFVAVPIRSLSGCCYVHNPNSDNWHAVPLDFLADPVRLISPIGGGLILLRSTSTTVHQLALCNPFTRQYKRLPKLNIPRTNPATGIVMLDPSRGASFPAFRVYVAGGMSDAPRGCGTYESTLEAYDSARERWQIIRPMPVEFAVRLTVWTPDESVCCDGVLYWMTSARAYSIMGFEIETNNWHELSVPLADQLEFAALIRHNGRLTLVGGTCSGAVSVWKLREGEVWSLVEEMPRELGSKLLGGKANWGGTKCVGTDGVMCLYRDLGSGMVVWREMKDNGRWEWFWVEGCCSIRGKKVQNFPIRAVLLHPNLAPSHFLN</sequence>
<dbReference type="OrthoDB" id="7956040at2759"/>
<evidence type="ECO:0000313" key="2">
    <source>
        <dbReference type="Proteomes" id="UP000827889"/>
    </source>
</evidence>
<dbReference type="SUPFAM" id="SSF117281">
    <property type="entry name" value="Kelch motif"/>
    <property type="match status" value="1"/>
</dbReference>
<dbReference type="InterPro" id="IPR036047">
    <property type="entry name" value="F-box-like_dom_sf"/>
</dbReference>
<dbReference type="CDD" id="cd09917">
    <property type="entry name" value="F-box_SF"/>
    <property type="match status" value="1"/>
</dbReference>
<dbReference type="InterPro" id="IPR013187">
    <property type="entry name" value="F-box-assoc_dom_typ3"/>
</dbReference>
<reference evidence="2" key="1">
    <citation type="submission" date="2025-05" db="UniProtKB">
        <authorList>
            <consortium name="RefSeq"/>
        </authorList>
    </citation>
    <scope>NUCLEOTIDE SEQUENCE [LARGE SCALE GENOMIC DNA]</scope>
</reference>
<dbReference type="SUPFAM" id="SSF81383">
    <property type="entry name" value="F-box domain"/>
    <property type="match status" value="1"/>
</dbReference>
<dbReference type="Pfam" id="PF12937">
    <property type="entry name" value="F-box-like"/>
    <property type="match status" value="1"/>
</dbReference>